<name>U4KN97_9MOLU</name>
<dbReference type="KEGG" id="abra:BN85307710"/>
<protein>
    <submittedName>
        <fullName evidence="1">Uncharacterized protein</fullName>
    </submittedName>
</protein>
<dbReference type="HOGENOM" id="CLU_1032990_0_0_14"/>
<organism evidence="1 2">
    <name type="scientific">Acholeplasma brassicae</name>
    <dbReference type="NCBI Taxonomy" id="61635"/>
    <lineage>
        <taxon>Bacteria</taxon>
        <taxon>Bacillati</taxon>
        <taxon>Mycoplasmatota</taxon>
        <taxon>Mollicutes</taxon>
        <taxon>Acholeplasmatales</taxon>
        <taxon>Acholeplasmataceae</taxon>
        <taxon>Acholeplasma</taxon>
    </lineage>
</organism>
<sequence>MSMFVLHFFKEKSRSFDYERILSFFDEIAESELAPVDENSSEVRILYRHPILKSKADFVITKKSTVTDIYKLDPHYLDVNFRIEIPLLTPYYSVAKIIRIIEKLCKEFNFAIYHDLFEDVLQFKYEVVEKVFDIVKRTYKEKHGYQLTDYYYYPENRLNDCLKYIDEQYELHRYYKELDIYVPNYFVTVDEQDRVHFTIEWKENTLTLFPPHIDYVYYRSGFDNKILPYDEVMAKIEKFTQAVPGFLQNTKVIESKNSKKVFKILKKSKFTAITTSLIRIDLEQVIDV</sequence>
<dbReference type="RefSeq" id="WP_030004655.1">
    <property type="nucleotide sequence ID" value="NC_022549.1"/>
</dbReference>
<dbReference type="STRING" id="61635.BN85307710"/>
<evidence type="ECO:0000313" key="2">
    <source>
        <dbReference type="Proteomes" id="UP000032737"/>
    </source>
</evidence>
<evidence type="ECO:0000313" key="1">
    <source>
        <dbReference type="EMBL" id="CCV65792.1"/>
    </source>
</evidence>
<dbReference type="Proteomes" id="UP000032737">
    <property type="component" value="Chromosome"/>
</dbReference>
<proteinExistence type="predicted"/>
<gene>
    <name evidence="1" type="ORF">BN85307710</name>
</gene>
<dbReference type="AlphaFoldDB" id="U4KN97"/>
<dbReference type="EMBL" id="FO681348">
    <property type="protein sequence ID" value="CCV65792.1"/>
    <property type="molecule type" value="Genomic_DNA"/>
</dbReference>
<reference evidence="1 2" key="1">
    <citation type="journal article" date="2013" name="J. Mol. Microbiol. Biotechnol.">
        <title>Analysis of the Complete Genomes of Acholeplasma brassicae , A. palmae and A. laidlawii and Their Comparison to the Obligate Parasites from ' Candidatus Phytoplasma'.</title>
        <authorList>
            <person name="Kube M."/>
            <person name="Siewert C."/>
            <person name="Migdoll A.M."/>
            <person name="Duduk B."/>
            <person name="Holz S."/>
            <person name="Rabus R."/>
            <person name="Seemuller E."/>
            <person name="Mitrovic J."/>
            <person name="Muller I."/>
            <person name="Buttner C."/>
            <person name="Reinhardt R."/>
        </authorList>
    </citation>
    <scope>NUCLEOTIDE SEQUENCE [LARGE SCALE GENOMIC DNA]</scope>
    <source>
        <strain evidence="2">0502</strain>
    </source>
</reference>
<dbReference type="OrthoDB" id="384128at2"/>
<keyword evidence="2" id="KW-1185">Reference proteome</keyword>
<accession>U4KN97</accession>